<keyword evidence="8 13" id="KW-0418">Kinase</keyword>
<feature type="domain" description="Histidine kinase" evidence="11">
    <location>
        <begin position="327"/>
        <end position="540"/>
    </location>
</feature>
<dbReference type="CDD" id="cd06225">
    <property type="entry name" value="HAMP"/>
    <property type="match status" value="1"/>
</dbReference>
<dbReference type="SUPFAM" id="SSF47384">
    <property type="entry name" value="Homodimeric domain of signal transducing histidine kinase"/>
    <property type="match status" value="1"/>
</dbReference>
<dbReference type="PROSITE" id="PS50885">
    <property type="entry name" value="HAMP"/>
    <property type="match status" value="1"/>
</dbReference>
<keyword evidence="4" id="KW-1003">Cell membrane</keyword>
<dbReference type="SMART" id="SM00304">
    <property type="entry name" value="HAMP"/>
    <property type="match status" value="1"/>
</dbReference>
<dbReference type="RefSeq" id="WP_160022093.1">
    <property type="nucleotide sequence ID" value="NZ_VZIZ01000017.1"/>
</dbReference>
<keyword evidence="9" id="KW-0067">ATP-binding</keyword>
<dbReference type="InterPro" id="IPR036097">
    <property type="entry name" value="HisK_dim/P_sf"/>
</dbReference>
<dbReference type="PROSITE" id="PS50109">
    <property type="entry name" value="HIS_KIN"/>
    <property type="match status" value="1"/>
</dbReference>
<dbReference type="EMBL" id="VZIZ01000017">
    <property type="protein sequence ID" value="KAF0568650.1"/>
    <property type="molecule type" value="Genomic_DNA"/>
</dbReference>
<keyword evidence="7" id="KW-0547">Nucleotide-binding</keyword>
<evidence type="ECO:0000256" key="8">
    <source>
        <dbReference type="ARBA" id="ARBA00022777"/>
    </source>
</evidence>
<evidence type="ECO:0000256" key="1">
    <source>
        <dbReference type="ARBA" id="ARBA00000085"/>
    </source>
</evidence>
<dbReference type="AlphaFoldDB" id="A0A6N7C1Q8"/>
<dbReference type="Proteomes" id="UP000471465">
    <property type="component" value="Unassembled WGS sequence"/>
</dbReference>
<dbReference type="PRINTS" id="PR00344">
    <property type="entry name" value="BCTRLSENSOR"/>
</dbReference>
<evidence type="ECO:0000256" key="3">
    <source>
        <dbReference type="ARBA" id="ARBA00012438"/>
    </source>
</evidence>
<dbReference type="InterPro" id="IPR003594">
    <property type="entry name" value="HATPase_dom"/>
</dbReference>
<keyword evidence="10" id="KW-0472">Membrane</keyword>
<keyword evidence="10" id="KW-0812">Transmembrane</keyword>
<dbReference type="SMART" id="SM00388">
    <property type="entry name" value="HisKA"/>
    <property type="match status" value="1"/>
</dbReference>
<sequence>MSLVSSLKHSIFVRIYAGLLIVCLCVALFAQLLMDTINKERVQSYRENMAMGAFHLVSEGISHQNSEEEREYWLSDASSLFGTTFKVLPIDEVDFSASELRRFKNDNTVVRYFNQPVYADVYYRLPDNKSVLTARISQVTEQQVRAIAVFLLDDLSYHMTLSDKRARLAELEKKFSFPLAFKAVNTLELDSDQLSRLRRDEVVISLQDTNSSTSNSAIRVVVPSEINDMAILIGPIPLFNWFPLNLIISMILISMFLISLGVYALIFPLERKLQLIQVGVNEVSQGNLDIQVQVIGQDEIARLSATFNAMTSHIKRLIESQRELTRAVSHELRTPVARIRFAVDMLADTDDEDSRFMQRDYIDEDIESLNGLIDEILTYAKLEEGSPKLDLEPVNLRELLEQIERETNALGKPIKIVTSLPNAKVTAVADRRYLHRVIQNLAGNALRYAETTIIISAGVKKGNAFVSVEDDGHGIPEADREKVFIPFSRLDDSRTRASGGYGLGLSIVSRIAFWFNGSMKVDESRELGGARFVMTWPIKPLTQILAADELTQEKSERDFDTKLSD</sequence>
<keyword evidence="14" id="KW-1185">Reference proteome</keyword>
<evidence type="ECO:0000256" key="5">
    <source>
        <dbReference type="ARBA" id="ARBA00022553"/>
    </source>
</evidence>
<evidence type="ECO:0000259" key="12">
    <source>
        <dbReference type="PROSITE" id="PS50885"/>
    </source>
</evidence>
<evidence type="ECO:0000256" key="4">
    <source>
        <dbReference type="ARBA" id="ARBA00022475"/>
    </source>
</evidence>
<proteinExistence type="predicted"/>
<keyword evidence="6" id="KW-0808">Transferase</keyword>
<gene>
    <name evidence="13" type="ORF">FQV37_708</name>
</gene>
<dbReference type="InterPro" id="IPR036890">
    <property type="entry name" value="HATPase_C_sf"/>
</dbReference>
<dbReference type="InterPro" id="IPR004358">
    <property type="entry name" value="Sig_transdc_His_kin-like_C"/>
</dbReference>
<evidence type="ECO:0000256" key="2">
    <source>
        <dbReference type="ARBA" id="ARBA00004651"/>
    </source>
</evidence>
<dbReference type="InterPro" id="IPR003660">
    <property type="entry name" value="HAMP_dom"/>
</dbReference>
<dbReference type="PANTHER" id="PTHR44936:SF10">
    <property type="entry name" value="SENSOR PROTEIN RSTB"/>
    <property type="match status" value="1"/>
</dbReference>
<dbReference type="Gene3D" id="1.10.8.500">
    <property type="entry name" value="HAMP domain in histidine kinase"/>
    <property type="match status" value="1"/>
</dbReference>
<dbReference type="EC" id="2.7.13.3" evidence="3"/>
<accession>A0A6N7C1Q8</accession>
<dbReference type="CDD" id="cd00082">
    <property type="entry name" value="HisKA"/>
    <property type="match status" value="1"/>
</dbReference>
<reference evidence="13 14" key="1">
    <citation type="submission" date="2019-09" db="EMBL/GenBank/DDBJ databases">
        <title>Draft genome sequence of Psychrobacter nivimaris LAMA 639, in search for biotechnological relevant genes.</title>
        <authorList>
            <person name="Lima A.O.S."/>
            <person name="Staloch B.E.K."/>
            <person name="Freitas R.C."/>
            <person name="Niero H."/>
            <person name="Silva M.A.C."/>
        </authorList>
    </citation>
    <scope>NUCLEOTIDE SEQUENCE [LARGE SCALE GENOMIC DNA]</scope>
    <source>
        <strain evidence="13 14">LAMA 639</strain>
    </source>
</reference>
<dbReference type="Gene3D" id="3.30.565.10">
    <property type="entry name" value="Histidine kinase-like ATPase, C-terminal domain"/>
    <property type="match status" value="1"/>
</dbReference>
<keyword evidence="10" id="KW-1133">Transmembrane helix</keyword>
<dbReference type="Pfam" id="PF00672">
    <property type="entry name" value="HAMP"/>
    <property type="match status" value="1"/>
</dbReference>
<dbReference type="InterPro" id="IPR005467">
    <property type="entry name" value="His_kinase_dom"/>
</dbReference>
<evidence type="ECO:0000256" key="9">
    <source>
        <dbReference type="ARBA" id="ARBA00022840"/>
    </source>
</evidence>
<dbReference type="Pfam" id="PF00512">
    <property type="entry name" value="HisKA"/>
    <property type="match status" value="1"/>
</dbReference>
<dbReference type="GO" id="GO:0005886">
    <property type="term" value="C:plasma membrane"/>
    <property type="evidence" value="ECO:0007669"/>
    <property type="project" value="UniProtKB-SubCell"/>
</dbReference>
<feature type="transmembrane region" description="Helical" evidence="10">
    <location>
        <begin position="241"/>
        <end position="266"/>
    </location>
</feature>
<dbReference type="SUPFAM" id="SSF55874">
    <property type="entry name" value="ATPase domain of HSP90 chaperone/DNA topoisomerase II/histidine kinase"/>
    <property type="match status" value="1"/>
</dbReference>
<comment type="caution">
    <text evidence="13">The sequence shown here is derived from an EMBL/GenBank/DDBJ whole genome shotgun (WGS) entry which is preliminary data.</text>
</comment>
<dbReference type="SUPFAM" id="SSF158472">
    <property type="entry name" value="HAMP domain-like"/>
    <property type="match status" value="1"/>
</dbReference>
<evidence type="ECO:0000256" key="6">
    <source>
        <dbReference type="ARBA" id="ARBA00022679"/>
    </source>
</evidence>
<dbReference type="InterPro" id="IPR003661">
    <property type="entry name" value="HisK_dim/P_dom"/>
</dbReference>
<comment type="subcellular location">
    <subcellularLocation>
        <location evidence="2">Cell membrane</location>
        <topology evidence="2">Multi-pass membrane protein</topology>
    </subcellularLocation>
</comment>
<dbReference type="InterPro" id="IPR050980">
    <property type="entry name" value="2C_sensor_his_kinase"/>
</dbReference>
<comment type="catalytic activity">
    <reaction evidence="1">
        <text>ATP + protein L-histidine = ADP + protein N-phospho-L-histidine.</text>
        <dbReference type="EC" id="2.7.13.3"/>
    </reaction>
</comment>
<feature type="transmembrane region" description="Helical" evidence="10">
    <location>
        <begin position="12"/>
        <end position="34"/>
    </location>
</feature>
<evidence type="ECO:0000256" key="7">
    <source>
        <dbReference type="ARBA" id="ARBA00022741"/>
    </source>
</evidence>
<dbReference type="PANTHER" id="PTHR44936">
    <property type="entry name" value="SENSOR PROTEIN CREC"/>
    <property type="match status" value="1"/>
</dbReference>
<dbReference type="Gene3D" id="1.10.287.130">
    <property type="match status" value="1"/>
</dbReference>
<organism evidence="13 14">
    <name type="scientific">Psychrobacter nivimaris</name>
    <dbReference type="NCBI Taxonomy" id="281738"/>
    <lineage>
        <taxon>Bacteria</taxon>
        <taxon>Pseudomonadati</taxon>
        <taxon>Pseudomonadota</taxon>
        <taxon>Gammaproteobacteria</taxon>
        <taxon>Moraxellales</taxon>
        <taxon>Moraxellaceae</taxon>
        <taxon>Psychrobacter</taxon>
    </lineage>
</organism>
<dbReference type="GO" id="GO:0000155">
    <property type="term" value="F:phosphorelay sensor kinase activity"/>
    <property type="evidence" value="ECO:0007669"/>
    <property type="project" value="InterPro"/>
</dbReference>
<keyword evidence="5" id="KW-0597">Phosphoprotein</keyword>
<evidence type="ECO:0000259" key="11">
    <source>
        <dbReference type="PROSITE" id="PS50109"/>
    </source>
</evidence>
<protein>
    <recommendedName>
        <fullName evidence="3">histidine kinase</fullName>
        <ecNumber evidence="3">2.7.13.3</ecNumber>
    </recommendedName>
</protein>
<evidence type="ECO:0000256" key="10">
    <source>
        <dbReference type="SAM" id="Phobius"/>
    </source>
</evidence>
<evidence type="ECO:0000313" key="14">
    <source>
        <dbReference type="Proteomes" id="UP000471465"/>
    </source>
</evidence>
<dbReference type="GO" id="GO:0005524">
    <property type="term" value="F:ATP binding"/>
    <property type="evidence" value="ECO:0007669"/>
    <property type="project" value="UniProtKB-KW"/>
</dbReference>
<feature type="domain" description="HAMP" evidence="12">
    <location>
        <begin position="267"/>
        <end position="319"/>
    </location>
</feature>
<dbReference type="Pfam" id="PF02518">
    <property type="entry name" value="HATPase_c"/>
    <property type="match status" value="1"/>
</dbReference>
<name>A0A6N7C1Q8_9GAMM</name>
<dbReference type="SMART" id="SM00387">
    <property type="entry name" value="HATPase_c"/>
    <property type="match status" value="1"/>
</dbReference>
<evidence type="ECO:0000313" key="13">
    <source>
        <dbReference type="EMBL" id="KAF0568650.1"/>
    </source>
</evidence>